<keyword evidence="2" id="KW-0812">Transmembrane</keyword>
<feature type="compositionally biased region" description="Polar residues" evidence="1">
    <location>
        <begin position="33"/>
        <end position="49"/>
    </location>
</feature>
<organism evidence="3 4">
    <name type="scientific">Colletotrichum tanaceti</name>
    <dbReference type="NCBI Taxonomy" id="1306861"/>
    <lineage>
        <taxon>Eukaryota</taxon>
        <taxon>Fungi</taxon>
        <taxon>Dikarya</taxon>
        <taxon>Ascomycota</taxon>
        <taxon>Pezizomycotina</taxon>
        <taxon>Sordariomycetes</taxon>
        <taxon>Hypocreomycetidae</taxon>
        <taxon>Glomerellales</taxon>
        <taxon>Glomerellaceae</taxon>
        <taxon>Colletotrichum</taxon>
        <taxon>Colletotrichum destructivum species complex</taxon>
    </lineage>
</organism>
<accession>A0A4U6XW01</accession>
<keyword evidence="2" id="KW-0472">Membrane</keyword>
<evidence type="ECO:0000313" key="4">
    <source>
        <dbReference type="Proteomes" id="UP000310108"/>
    </source>
</evidence>
<protein>
    <submittedName>
        <fullName evidence="3">Uncharacterized protein</fullName>
    </submittedName>
</protein>
<evidence type="ECO:0000256" key="2">
    <source>
        <dbReference type="SAM" id="Phobius"/>
    </source>
</evidence>
<dbReference type="Proteomes" id="UP000310108">
    <property type="component" value="Unassembled WGS sequence"/>
</dbReference>
<feature type="compositionally biased region" description="Basic and acidic residues" evidence="1">
    <location>
        <begin position="191"/>
        <end position="201"/>
    </location>
</feature>
<feature type="transmembrane region" description="Helical" evidence="2">
    <location>
        <begin position="95"/>
        <end position="115"/>
    </location>
</feature>
<keyword evidence="2" id="KW-1133">Transmembrane helix</keyword>
<keyword evidence="4" id="KW-1185">Reference proteome</keyword>
<feature type="region of interest" description="Disordered" evidence="1">
    <location>
        <begin position="172"/>
        <end position="284"/>
    </location>
</feature>
<dbReference type="AlphaFoldDB" id="A0A4U6XW01"/>
<name>A0A4U6XW01_9PEZI</name>
<feature type="compositionally biased region" description="Basic and acidic residues" evidence="1">
    <location>
        <begin position="239"/>
        <end position="255"/>
    </location>
</feature>
<feature type="region of interest" description="Disordered" evidence="1">
    <location>
        <begin position="24"/>
        <end position="70"/>
    </location>
</feature>
<comment type="caution">
    <text evidence="3">The sequence shown here is derived from an EMBL/GenBank/DDBJ whole genome shotgun (WGS) entry which is preliminary data.</text>
</comment>
<evidence type="ECO:0000256" key="1">
    <source>
        <dbReference type="SAM" id="MobiDB-lite"/>
    </source>
</evidence>
<reference evidence="3 4" key="1">
    <citation type="journal article" date="2019" name="PLoS ONE">
        <title>Comparative genome analysis indicates high evolutionary potential of pathogenicity genes in Colletotrichum tanaceti.</title>
        <authorList>
            <person name="Lelwala R.V."/>
            <person name="Korhonen P.K."/>
            <person name="Young N.D."/>
            <person name="Scott J.B."/>
            <person name="Ades P.A."/>
            <person name="Gasser R.B."/>
            <person name="Taylor P.W.J."/>
        </authorList>
    </citation>
    <scope>NUCLEOTIDE SEQUENCE [LARGE SCALE GENOMIC DNA]</scope>
    <source>
        <strain evidence="3">BRIP57314</strain>
    </source>
</reference>
<proteinExistence type="predicted"/>
<evidence type="ECO:0000313" key="3">
    <source>
        <dbReference type="EMBL" id="TKW60172.1"/>
    </source>
</evidence>
<feature type="compositionally biased region" description="Polar residues" evidence="1">
    <location>
        <begin position="172"/>
        <end position="184"/>
    </location>
</feature>
<gene>
    <name evidence="3" type="ORF">CTA1_4721</name>
</gene>
<feature type="compositionally biased region" description="Acidic residues" evidence="1">
    <location>
        <begin position="218"/>
        <end position="233"/>
    </location>
</feature>
<dbReference type="EMBL" id="PJEX01000001">
    <property type="protein sequence ID" value="TKW60172.1"/>
    <property type="molecule type" value="Genomic_DNA"/>
</dbReference>
<sequence>MSDATAPQLSHVFFYQTIKHVKQTDRATHTKSTKPTTNLQTRSDSNVPSLKQPPLLTDNQTDWTMPPYEAPHTVQVPRYTEGEASTSNSSDVPGLVAAITVLSIFCVLALLAATIQRRQFLKARESQKETAGSLNGVCQNFSSLRENHETQSEDVFRLQKVVKRFVPSAQSSCFPQATTEQGASGTAHGSEATKHKQEYNPEPRAPFPQHEDVFVVGCDDEEEEEKEEEEDVGEQNTEYDARARDSRQNSRRIETDPSAPRFATMGVVHTGARLSSEESASARF</sequence>
<dbReference type="OrthoDB" id="4839858at2759"/>